<dbReference type="EMBL" id="JAHFZB010000008">
    <property type="protein sequence ID" value="KAK6486938.1"/>
    <property type="molecule type" value="Genomic_DNA"/>
</dbReference>
<dbReference type="InterPro" id="IPR048750">
    <property type="entry name" value="CCDC138_C"/>
</dbReference>
<dbReference type="Pfam" id="PF21035">
    <property type="entry name" value="CCDC138_C"/>
    <property type="match status" value="1"/>
</dbReference>
<evidence type="ECO:0000259" key="2">
    <source>
        <dbReference type="Pfam" id="PF21035"/>
    </source>
</evidence>
<reference evidence="3 4" key="1">
    <citation type="submission" date="2021-05" db="EMBL/GenBank/DDBJ databases">
        <authorList>
            <person name="Zahm M."/>
            <person name="Klopp C."/>
            <person name="Cabau C."/>
            <person name="Kuhl H."/>
            <person name="Suciu R."/>
            <person name="Ciorpac M."/>
            <person name="Holostenco D."/>
            <person name="Gessner J."/>
            <person name="Wuertz S."/>
            <person name="Hohne C."/>
            <person name="Stock M."/>
            <person name="Gislard M."/>
            <person name="Lluch J."/>
            <person name="Milhes M."/>
            <person name="Lampietro C."/>
            <person name="Lopez Roques C."/>
            <person name="Donnadieu C."/>
            <person name="Du K."/>
            <person name="Schartl M."/>
            <person name="Guiguen Y."/>
        </authorList>
    </citation>
    <scope>NUCLEOTIDE SEQUENCE [LARGE SCALE GENOMIC DNA]</scope>
    <source>
        <strain evidence="3">Hh-F2</strain>
        <tissue evidence="3">Blood</tissue>
    </source>
</reference>
<dbReference type="Proteomes" id="UP001369086">
    <property type="component" value="Unassembled WGS sequence"/>
</dbReference>
<keyword evidence="4" id="KW-1185">Reference proteome</keyword>
<name>A0ABR0ZQ61_HUSHU</name>
<sequence length="89" mass="9993">MDWISDSHLCNPVPEGENESKGVPGQHTLPNNCIQEKCTKLLPLLTTSSDASYKLQASHTAGKIHLLDFKAVRNWNTVNFFDFNYEKTG</sequence>
<evidence type="ECO:0000313" key="4">
    <source>
        <dbReference type="Proteomes" id="UP001369086"/>
    </source>
</evidence>
<evidence type="ECO:0000313" key="3">
    <source>
        <dbReference type="EMBL" id="KAK6486938.1"/>
    </source>
</evidence>
<accession>A0ABR0ZQ61</accession>
<feature type="region of interest" description="Disordered" evidence="1">
    <location>
        <begin position="1"/>
        <end position="27"/>
    </location>
</feature>
<gene>
    <name evidence="3" type="ORF">HHUSO_G10639</name>
</gene>
<proteinExistence type="predicted"/>
<feature type="domain" description="Coiled-coil" evidence="2">
    <location>
        <begin position="1"/>
        <end position="48"/>
    </location>
</feature>
<comment type="caution">
    <text evidence="3">The sequence shown here is derived from an EMBL/GenBank/DDBJ whole genome shotgun (WGS) entry which is preliminary data.</text>
</comment>
<evidence type="ECO:0000256" key="1">
    <source>
        <dbReference type="SAM" id="MobiDB-lite"/>
    </source>
</evidence>
<organism evidence="3 4">
    <name type="scientific">Huso huso</name>
    <name type="common">Beluga</name>
    <name type="synonym">Acipenser huso</name>
    <dbReference type="NCBI Taxonomy" id="61971"/>
    <lineage>
        <taxon>Eukaryota</taxon>
        <taxon>Metazoa</taxon>
        <taxon>Chordata</taxon>
        <taxon>Craniata</taxon>
        <taxon>Vertebrata</taxon>
        <taxon>Euteleostomi</taxon>
        <taxon>Actinopterygii</taxon>
        <taxon>Chondrostei</taxon>
        <taxon>Acipenseriformes</taxon>
        <taxon>Acipenseridae</taxon>
        <taxon>Huso</taxon>
    </lineage>
</organism>
<protein>
    <submittedName>
        <fullName evidence="3">Coiled-coil domain-containing protein 138-like</fullName>
    </submittedName>
</protein>